<keyword evidence="11" id="KW-0472">Membrane</keyword>
<evidence type="ECO:0000256" key="9">
    <source>
        <dbReference type="ARBA" id="ARBA00023065"/>
    </source>
</evidence>
<organism evidence="18 19">
    <name type="scientific">Rhodomicrobium udaipurense</name>
    <dbReference type="NCBI Taxonomy" id="1202716"/>
    <lineage>
        <taxon>Bacteria</taxon>
        <taxon>Pseudomonadati</taxon>
        <taxon>Pseudomonadota</taxon>
        <taxon>Alphaproteobacteria</taxon>
        <taxon>Hyphomicrobiales</taxon>
        <taxon>Hyphomicrobiaceae</taxon>
        <taxon>Rhodomicrobium</taxon>
    </lineage>
</organism>
<keyword evidence="13" id="KW-0998">Cell outer membrane</keyword>
<dbReference type="AlphaFoldDB" id="A0A8I1KGH5"/>
<comment type="caution">
    <text evidence="18">The sequence shown here is derived from an EMBL/GenBank/DDBJ whole genome shotgun (WGS) entry which is preliminary data.</text>
</comment>
<dbReference type="InterPro" id="IPR054765">
    <property type="entry name" value="SLBB_dom"/>
</dbReference>
<dbReference type="GO" id="GO:0046930">
    <property type="term" value="C:pore complex"/>
    <property type="evidence" value="ECO:0007669"/>
    <property type="project" value="UniProtKB-KW"/>
</dbReference>
<keyword evidence="5" id="KW-0762">Sugar transport</keyword>
<evidence type="ECO:0000256" key="1">
    <source>
        <dbReference type="ARBA" id="ARBA00004571"/>
    </source>
</evidence>
<keyword evidence="10" id="KW-0626">Porin</keyword>
<feature type="domain" description="Polysaccharide export protein N-terminal" evidence="16">
    <location>
        <begin position="48"/>
        <end position="124"/>
    </location>
</feature>
<keyword evidence="7" id="KW-0732">Signal</keyword>
<keyword evidence="9" id="KW-0406">Ion transport</keyword>
<evidence type="ECO:0000256" key="7">
    <source>
        <dbReference type="ARBA" id="ARBA00022729"/>
    </source>
</evidence>
<dbReference type="EMBL" id="JAEMUK010000008">
    <property type="protein sequence ID" value="MBJ7542755.1"/>
    <property type="molecule type" value="Genomic_DNA"/>
</dbReference>
<evidence type="ECO:0000313" key="18">
    <source>
        <dbReference type="EMBL" id="MBJ7542755.1"/>
    </source>
</evidence>
<sequence>MSLAGTPPAAESAAPNTDAASGGATVREPEATAAIKQAARAYSAMSDPKSKSYKVGPLDVLDITVFKVPDLSKTVQVSEAGTINYPLVGEMQAGGRSAREIEQDLTTLLGAKYLQKPQITVFVKEYNSQRVTVEGAVKKPGVVPMVGGLSLVQAVAQAGGSDEAADSTAVVFRTTNDKRSAIRYDMAKIRDGGAEDPLLQSGDVVIVPTSSMKQGFNIFVKMLPLATVVSFL</sequence>
<evidence type="ECO:0000259" key="17">
    <source>
        <dbReference type="Pfam" id="PF22461"/>
    </source>
</evidence>
<evidence type="ECO:0000313" key="19">
    <source>
        <dbReference type="Proteomes" id="UP000623250"/>
    </source>
</evidence>
<evidence type="ECO:0000259" key="16">
    <source>
        <dbReference type="Pfam" id="PF02563"/>
    </source>
</evidence>
<keyword evidence="8" id="KW-0625">Polysaccharide transport</keyword>
<keyword evidence="19" id="KW-1185">Reference proteome</keyword>
<keyword evidence="6" id="KW-0812">Transmembrane</keyword>
<comment type="similarity">
    <text evidence="2">Belongs to the BexD/CtrA/VexA family.</text>
</comment>
<feature type="domain" description="SLBB" evidence="17">
    <location>
        <begin position="129"/>
        <end position="207"/>
    </location>
</feature>
<keyword evidence="3" id="KW-0813">Transport</keyword>
<accession>A0A8I1KGH5</accession>
<dbReference type="PANTHER" id="PTHR33619:SF3">
    <property type="entry name" value="POLYSACCHARIDE EXPORT PROTEIN GFCE-RELATED"/>
    <property type="match status" value="1"/>
</dbReference>
<keyword evidence="14" id="KW-0449">Lipoprotein</keyword>
<dbReference type="GO" id="GO:0006811">
    <property type="term" value="P:monoatomic ion transport"/>
    <property type="evidence" value="ECO:0007669"/>
    <property type="project" value="UniProtKB-KW"/>
</dbReference>
<dbReference type="Pfam" id="PF02563">
    <property type="entry name" value="Poly_export"/>
    <property type="match status" value="1"/>
</dbReference>
<dbReference type="InterPro" id="IPR003715">
    <property type="entry name" value="Poly_export_N"/>
</dbReference>
<keyword evidence="12" id="KW-0564">Palmitate</keyword>
<evidence type="ECO:0000256" key="3">
    <source>
        <dbReference type="ARBA" id="ARBA00022448"/>
    </source>
</evidence>
<evidence type="ECO:0000256" key="2">
    <source>
        <dbReference type="ARBA" id="ARBA00009450"/>
    </source>
</evidence>
<proteinExistence type="inferred from homology"/>
<dbReference type="PANTHER" id="PTHR33619">
    <property type="entry name" value="POLYSACCHARIDE EXPORT PROTEIN GFCE-RELATED"/>
    <property type="match status" value="1"/>
</dbReference>
<feature type="region of interest" description="Disordered" evidence="15">
    <location>
        <begin position="1"/>
        <end position="29"/>
    </location>
</feature>
<dbReference type="Gene3D" id="3.30.1950.10">
    <property type="entry name" value="wza like domain"/>
    <property type="match status" value="1"/>
</dbReference>
<dbReference type="GO" id="GO:0015288">
    <property type="term" value="F:porin activity"/>
    <property type="evidence" value="ECO:0007669"/>
    <property type="project" value="UniProtKB-KW"/>
</dbReference>
<dbReference type="GO" id="GO:0009279">
    <property type="term" value="C:cell outer membrane"/>
    <property type="evidence" value="ECO:0007669"/>
    <property type="project" value="UniProtKB-SubCell"/>
</dbReference>
<keyword evidence="4" id="KW-1134">Transmembrane beta strand</keyword>
<evidence type="ECO:0000256" key="11">
    <source>
        <dbReference type="ARBA" id="ARBA00023136"/>
    </source>
</evidence>
<dbReference type="InterPro" id="IPR049712">
    <property type="entry name" value="Poly_export"/>
</dbReference>
<evidence type="ECO:0000256" key="15">
    <source>
        <dbReference type="SAM" id="MobiDB-lite"/>
    </source>
</evidence>
<evidence type="ECO:0000256" key="12">
    <source>
        <dbReference type="ARBA" id="ARBA00023139"/>
    </source>
</evidence>
<protein>
    <submittedName>
        <fullName evidence="18">Polysaccharide export protein</fullName>
    </submittedName>
</protein>
<evidence type="ECO:0000256" key="10">
    <source>
        <dbReference type="ARBA" id="ARBA00023114"/>
    </source>
</evidence>
<comment type="subcellular location">
    <subcellularLocation>
        <location evidence="1">Cell outer membrane</location>
        <topology evidence="1">Multi-pass membrane protein</topology>
    </subcellularLocation>
</comment>
<dbReference type="GO" id="GO:0015159">
    <property type="term" value="F:polysaccharide transmembrane transporter activity"/>
    <property type="evidence" value="ECO:0007669"/>
    <property type="project" value="InterPro"/>
</dbReference>
<evidence type="ECO:0000256" key="13">
    <source>
        <dbReference type="ARBA" id="ARBA00023237"/>
    </source>
</evidence>
<name>A0A8I1KGH5_9HYPH</name>
<reference evidence="18 19" key="1">
    <citation type="submission" date="2020-12" db="EMBL/GenBank/DDBJ databases">
        <title>Revised draft genomes of Rhodomicrobium vannielii ATCC 17100 and Rhodomicrobium udaipurense JA643.</title>
        <authorList>
            <person name="Conners E.M."/>
            <person name="Davenport E.J."/>
            <person name="Bose A."/>
        </authorList>
    </citation>
    <scope>NUCLEOTIDE SEQUENCE [LARGE SCALE GENOMIC DNA]</scope>
    <source>
        <strain evidence="18 19">JA643</strain>
    </source>
</reference>
<dbReference type="Proteomes" id="UP000623250">
    <property type="component" value="Unassembled WGS sequence"/>
</dbReference>
<gene>
    <name evidence="18" type="ORF">JDN41_04200</name>
</gene>
<evidence type="ECO:0000256" key="4">
    <source>
        <dbReference type="ARBA" id="ARBA00022452"/>
    </source>
</evidence>
<evidence type="ECO:0000256" key="14">
    <source>
        <dbReference type="ARBA" id="ARBA00023288"/>
    </source>
</evidence>
<evidence type="ECO:0000256" key="6">
    <source>
        <dbReference type="ARBA" id="ARBA00022692"/>
    </source>
</evidence>
<dbReference type="Pfam" id="PF22461">
    <property type="entry name" value="SLBB_2"/>
    <property type="match status" value="1"/>
</dbReference>
<dbReference type="Gene3D" id="3.10.560.10">
    <property type="entry name" value="Outer membrane lipoprotein wza domain like"/>
    <property type="match status" value="1"/>
</dbReference>
<evidence type="ECO:0000256" key="8">
    <source>
        <dbReference type="ARBA" id="ARBA00023047"/>
    </source>
</evidence>
<evidence type="ECO:0000256" key="5">
    <source>
        <dbReference type="ARBA" id="ARBA00022597"/>
    </source>
</evidence>